<dbReference type="Pfam" id="PF10235">
    <property type="entry name" value="Cript"/>
    <property type="match status" value="1"/>
</dbReference>
<feature type="compositionally biased region" description="Polar residues" evidence="9">
    <location>
        <begin position="141"/>
        <end position="151"/>
    </location>
</feature>
<gene>
    <name evidence="10" type="ORF">CLUP02_04104</name>
</gene>
<dbReference type="InterPro" id="IPR019367">
    <property type="entry name" value="PDZ-binding_CRIPT"/>
</dbReference>
<evidence type="ECO:0000256" key="8">
    <source>
        <dbReference type="ARBA" id="ARBA00032518"/>
    </source>
</evidence>
<accession>A0A9Q8SJP4</accession>
<evidence type="ECO:0000256" key="6">
    <source>
        <dbReference type="ARBA" id="ARBA00022728"/>
    </source>
</evidence>
<feature type="region of interest" description="Disordered" evidence="9">
    <location>
        <begin position="25"/>
        <end position="46"/>
    </location>
</feature>
<dbReference type="PANTHER" id="PTHR11805">
    <property type="entry name" value="CYSTEINE-RICH PDZ-BINDING PROTEIN"/>
    <property type="match status" value="1"/>
</dbReference>
<keyword evidence="4" id="KW-0963">Cytoplasm</keyword>
<sequence>MVCTKCQKLGKGSTTLATPSVKKKSEIYHGSSSSSSSSATKSATLGTTGIGKSKLLSKAAKNPYAQYSSACSKCKTKVSQGHSLCQSCAYRADSCASCGKPNKKAKGAAPSIAGQKFTLKRYPRDAHSSCGQKLGADQPAGASSSNGKAWQ</sequence>
<organism evidence="10 11">
    <name type="scientific">Colletotrichum lupini</name>
    <dbReference type="NCBI Taxonomy" id="145971"/>
    <lineage>
        <taxon>Eukaryota</taxon>
        <taxon>Fungi</taxon>
        <taxon>Dikarya</taxon>
        <taxon>Ascomycota</taxon>
        <taxon>Pezizomycotina</taxon>
        <taxon>Sordariomycetes</taxon>
        <taxon>Hypocreomycetidae</taxon>
        <taxon>Glomerellales</taxon>
        <taxon>Glomerellaceae</taxon>
        <taxon>Colletotrichum</taxon>
        <taxon>Colletotrichum acutatum species complex</taxon>
    </lineage>
</organism>
<evidence type="ECO:0000256" key="5">
    <source>
        <dbReference type="ARBA" id="ARBA00022664"/>
    </source>
</evidence>
<dbReference type="GO" id="GO:0006397">
    <property type="term" value="P:mRNA processing"/>
    <property type="evidence" value="ECO:0007669"/>
    <property type="project" value="UniProtKB-KW"/>
</dbReference>
<protein>
    <recommendedName>
        <fullName evidence="3">Cysteine-rich PDZ-binding protein</fullName>
    </recommendedName>
    <alternativeName>
        <fullName evidence="8">Cysteine-rich interactor of PDZ three</fullName>
    </alternativeName>
</protein>
<dbReference type="RefSeq" id="XP_049140264.1">
    <property type="nucleotide sequence ID" value="XM_049283121.1"/>
</dbReference>
<comment type="similarity">
    <text evidence="2">Belongs to the CRIPT family.</text>
</comment>
<dbReference type="GO" id="GO:0008380">
    <property type="term" value="P:RNA splicing"/>
    <property type="evidence" value="ECO:0007669"/>
    <property type="project" value="UniProtKB-KW"/>
</dbReference>
<dbReference type="AlphaFoldDB" id="A0A9Q8SJP4"/>
<keyword evidence="6" id="KW-0747">Spliceosome</keyword>
<evidence type="ECO:0000313" key="11">
    <source>
        <dbReference type="Proteomes" id="UP000830671"/>
    </source>
</evidence>
<keyword evidence="7" id="KW-0508">mRNA splicing</keyword>
<dbReference type="EMBL" id="CP019474">
    <property type="protein sequence ID" value="UQC78627.1"/>
    <property type="molecule type" value="Genomic_DNA"/>
</dbReference>
<dbReference type="GO" id="GO:0005681">
    <property type="term" value="C:spliceosomal complex"/>
    <property type="evidence" value="ECO:0007669"/>
    <property type="project" value="UniProtKB-KW"/>
</dbReference>
<comment type="subcellular location">
    <subcellularLocation>
        <location evidence="1">Cytoplasm</location>
    </subcellularLocation>
</comment>
<evidence type="ECO:0000256" key="3">
    <source>
        <dbReference type="ARBA" id="ARBA00018615"/>
    </source>
</evidence>
<dbReference type="GO" id="GO:0005737">
    <property type="term" value="C:cytoplasm"/>
    <property type="evidence" value="ECO:0007669"/>
    <property type="project" value="UniProtKB-SubCell"/>
</dbReference>
<keyword evidence="11" id="KW-1185">Reference proteome</keyword>
<feature type="region of interest" description="Disordered" evidence="9">
    <location>
        <begin position="123"/>
        <end position="151"/>
    </location>
</feature>
<reference evidence="10" key="1">
    <citation type="journal article" date="2021" name="Mol. Plant Microbe Interact.">
        <title>Complete Genome Sequence of the Plant-Pathogenic Fungus Colletotrichum lupini.</title>
        <authorList>
            <person name="Baroncelli R."/>
            <person name="Pensec F."/>
            <person name="Da Lio D."/>
            <person name="Boufleur T."/>
            <person name="Vicente I."/>
            <person name="Sarrocco S."/>
            <person name="Picot A."/>
            <person name="Baraldi E."/>
            <person name="Sukno S."/>
            <person name="Thon M."/>
            <person name="Le Floch G."/>
        </authorList>
    </citation>
    <scope>NUCLEOTIDE SEQUENCE</scope>
    <source>
        <strain evidence="10">IMI 504893</strain>
    </source>
</reference>
<evidence type="ECO:0000256" key="4">
    <source>
        <dbReference type="ARBA" id="ARBA00022490"/>
    </source>
</evidence>
<dbReference type="GeneID" id="73338131"/>
<dbReference type="KEGG" id="clup:CLUP02_04104"/>
<dbReference type="GO" id="GO:0008017">
    <property type="term" value="F:microtubule binding"/>
    <property type="evidence" value="ECO:0007669"/>
    <property type="project" value="TreeGrafter"/>
</dbReference>
<dbReference type="GO" id="GO:0031122">
    <property type="term" value="P:cytoplasmic microtubule organization"/>
    <property type="evidence" value="ECO:0007669"/>
    <property type="project" value="TreeGrafter"/>
</dbReference>
<evidence type="ECO:0000256" key="2">
    <source>
        <dbReference type="ARBA" id="ARBA00009021"/>
    </source>
</evidence>
<keyword evidence="5" id="KW-0507">mRNA processing</keyword>
<evidence type="ECO:0000256" key="1">
    <source>
        <dbReference type="ARBA" id="ARBA00004496"/>
    </source>
</evidence>
<evidence type="ECO:0000313" key="10">
    <source>
        <dbReference type="EMBL" id="UQC78627.1"/>
    </source>
</evidence>
<evidence type="ECO:0000256" key="7">
    <source>
        <dbReference type="ARBA" id="ARBA00023187"/>
    </source>
</evidence>
<evidence type="ECO:0000256" key="9">
    <source>
        <dbReference type="SAM" id="MobiDB-lite"/>
    </source>
</evidence>
<name>A0A9Q8SJP4_9PEZI</name>
<dbReference type="PANTHER" id="PTHR11805:SF1">
    <property type="entry name" value="CYSTEINE-RICH PDZ-BINDING PROTEIN"/>
    <property type="match status" value="1"/>
</dbReference>
<proteinExistence type="inferred from homology"/>
<dbReference type="Proteomes" id="UP000830671">
    <property type="component" value="Chromosome 2"/>
</dbReference>